<gene>
    <name evidence="1" type="ORF">BJ138DRAFT_1153129</name>
</gene>
<comment type="caution">
    <text evidence="1">The sequence shown here is derived from an EMBL/GenBank/DDBJ whole genome shotgun (WGS) entry which is preliminary data.</text>
</comment>
<reference evidence="1" key="1">
    <citation type="journal article" date="2021" name="New Phytol.">
        <title>Evolutionary innovations through gain and loss of genes in the ectomycorrhizal Boletales.</title>
        <authorList>
            <person name="Wu G."/>
            <person name="Miyauchi S."/>
            <person name="Morin E."/>
            <person name="Kuo A."/>
            <person name="Drula E."/>
            <person name="Varga T."/>
            <person name="Kohler A."/>
            <person name="Feng B."/>
            <person name="Cao Y."/>
            <person name="Lipzen A."/>
            <person name="Daum C."/>
            <person name="Hundley H."/>
            <person name="Pangilinan J."/>
            <person name="Johnson J."/>
            <person name="Barry K."/>
            <person name="LaButti K."/>
            <person name="Ng V."/>
            <person name="Ahrendt S."/>
            <person name="Min B."/>
            <person name="Choi I.G."/>
            <person name="Park H."/>
            <person name="Plett J.M."/>
            <person name="Magnuson J."/>
            <person name="Spatafora J.W."/>
            <person name="Nagy L.G."/>
            <person name="Henrissat B."/>
            <person name="Grigoriev I.V."/>
            <person name="Yang Z.L."/>
            <person name="Xu J."/>
            <person name="Martin F.M."/>
        </authorList>
    </citation>
    <scope>NUCLEOTIDE SEQUENCE</scope>
    <source>
        <strain evidence="1">ATCC 28755</strain>
    </source>
</reference>
<evidence type="ECO:0000313" key="2">
    <source>
        <dbReference type="Proteomes" id="UP000790377"/>
    </source>
</evidence>
<sequence>MEYNQTPDCGAPKELLNIGSLGISLVIVNGDIILADSGAIVAYLIDRYGKDKSQLPESGRLGDLYCEIVTCVTIPLIIVFAITVTHYSGGSLPP</sequence>
<proteinExistence type="predicted"/>
<protein>
    <submittedName>
        <fullName evidence="1">Uncharacterized protein</fullName>
    </submittedName>
</protein>
<organism evidence="1 2">
    <name type="scientific">Hygrophoropsis aurantiaca</name>
    <dbReference type="NCBI Taxonomy" id="72124"/>
    <lineage>
        <taxon>Eukaryota</taxon>
        <taxon>Fungi</taxon>
        <taxon>Dikarya</taxon>
        <taxon>Basidiomycota</taxon>
        <taxon>Agaricomycotina</taxon>
        <taxon>Agaricomycetes</taxon>
        <taxon>Agaricomycetidae</taxon>
        <taxon>Boletales</taxon>
        <taxon>Coniophorineae</taxon>
        <taxon>Hygrophoropsidaceae</taxon>
        <taxon>Hygrophoropsis</taxon>
    </lineage>
</organism>
<accession>A0ACB8AAX1</accession>
<dbReference type="EMBL" id="MU267717">
    <property type="protein sequence ID" value="KAH7910346.1"/>
    <property type="molecule type" value="Genomic_DNA"/>
</dbReference>
<name>A0ACB8AAX1_9AGAM</name>
<keyword evidence="2" id="KW-1185">Reference proteome</keyword>
<evidence type="ECO:0000313" key="1">
    <source>
        <dbReference type="EMBL" id="KAH7910346.1"/>
    </source>
</evidence>
<dbReference type="Proteomes" id="UP000790377">
    <property type="component" value="Unassembled WGS sequence"/>
</dbReference>